<dbReference type="SMART" id="SM01238">
    <property type="entry name" value="IGR"/>
    <property type="match status" value="1"/>
</dbReference>
<dbReference type="InParanoid" id="A0A1D2VL46"/>
<dbReference type="FunCoup" id="A0A1D2VL46">
    <property type="interactions" value="144"/>
</dbReference>
<dbReference type="PANTHER" id="PTHR28235">
    <property type="entry name" value="PROTEIN FYV4, MITOCHONDRIAL"/>
    <property type="match status" value="1"/>
</dbReference>
<keyword evidence="9" id="KW-1185">Reference proteome</keyword>
<evidence type="ECO:0000256" key="2">
    <source>
        <dbReference type="ARBA" id="ARBA00010492"/>
    </source>
</evidence>
<dbReference type="EMBL" id="KV454477">
    <property type="protein sequence ID" value="ODV62328.1"/>
    <property type="molecule type" value="Genomic_DNA"/>
</dbReference>
<evidence type="ECO:0000256" key="6">
    <source>
        <dbReference type="SAM" id="MobiDB-lite"/>
    </source>
</evidence>
<dbReference type="Proteomes" id="UP000095038">
    <property type="component" value="Unassembled WGS sequence"/>
</dbReference>
<dbReference type="OrthoDB" id="18595at2759"/>
<evidence type="ECO:0000313" key="9">
    <source>
        <dbReference type="Proteomes" id="UP000095038"/>
    </source>
</evidence>
<accession>A0A1D2VL46</accession>
<feature type="compositionally biased region" description="Basic and acidic residues" evidence="6">
    <location>
        <begin position="123"/>
        <end position="150"/>
    </location>
</feature>
<dbReference type="RefSeq" id="XP_020048635.1">
    <property type="nucleotide sequence ID" value="XM_020192801.1"/>
</dbReference>
<gene>
    <name evidence="8" type="ORF">ASCRUDRAFT_74734</name>
</gene>
<protein>
    <recommendedName>
        <fullName evidence="4">Small ribosomal subunit protein mS41</fullName>
    </recommendedName>
    <alternativeName>
        <fullName evidence="5">Protein FYV4, mitochondrial</fullName>
    </alternativeName>
</protein>
<comment type="similarity">
    <text evidence="2">Belongs to the mitochondrion-specific ribosomal protein mS41 family.</text>
</comment>
<proteinExistence type="inferred from homology"/>
<dbReference type="GO" id="GO:0005739">
    <property type="term" value="C:mitochondrion"/>
    <property type="evidence" value="ECO:0007669"/>
    <property type="project" value="UniProtKB-SubCell"/>
</dbReference>
<comment type="subcellular location">
    <subcellularLocation>
        <location evidence="1">Mitochondrion</location>
    </subcellularLocation>
</comment>
<feature type="domain" description="Small ribosomal subunit protein mS41 SAM" evidence="7">
    <location>
        <begin position="52"/>
        <end position="109"/>
    </location>
</feature>
<keyword evidence="3" id="KW-0496">Mitochondrion</keyword>
<dbReference type="Pfam" id="PF09597">
    <property type="entry name" value="SAM_Ribosomal_mS41"/>
    <property type="match status" value="1"/>
</dbReference>
<sequence length="156" mass="18286">MNKLRIINQARLFVSTGPALRRLPALDESNPLTAVGRFIYPIPKPTKEIPDVKTFLEKIGRNTVENEEAFESWNEFFRMSAEEMKEKGVETDIRRYIINWRYKFISSKGKVKLANLKLGKKKNGGERNRREHEGRLKNQKRAELRKKYEESMNTSA</sequence>
<dbReference type="InterPro" id="IPR039603">
    <property type="entry name" value="Ribosomal_mS41"/>
</dbReference>
<evidence type="ECO:0000256" key="5">
    <source>
        <dbReference type="ARBA" id="ARBA00035341"/>
    </source>
</evidence>
<organism evidence="8 9">
    <name type="scientific">Ascoidea rubescens DSM 1968</name>
    <dbReference type="NCBI Taxonomy" id="1344418"/>
    <lineage>
        <taxon>Eukaryota</taxon>
        <taxon>Fungi</taxon>
        <taxon>Dikarya</taxon>
        <taxon>Ascomycota</taxon>
        <taxon>Saccharomycotina</taxon>
        <taxon>Saccharomycetes</taxon>
        <taxon>Ascoideaceae</taxon>
        <taxon>Ascoidea</taxon>
    </lineage>
</organism>
<evidence type="ECO:0000256" key="3">
    <source>
        <dbReference type="ARBA" id="ARBA00023128"/>
    </source>
</evidence>
<dbReference type="GeneID" id="30966437"/>
<reference evidence="9" key="1">
    <citation type="submission" date="2016-05" db="EMBL/GenBank/DDBJ databases">
        <title>Comparative genomics of biotechnologically important yeasts.</title>
        <authorList>
            <consortium name="DOE Joint Genome Institute"/>
            <person name="Riley R."/>
            <person name="Haridas S."/>
            <person name="Wolfe K.H."/>
            <person name="Lopes M.R."/>
            <person name="Hittinger C.T."/>
            <person name="Goker M."/>
            <person name="Salamov A."/>
            <person name="Wisecaver J."/>
            <person name="Long T.M."/>
            <person name="Aerts A.L."/>
            <person name="Barry K."/>
            <person name="Choi C."/>
            <person name="Clum A."/>
            <person name="Coughlan A.Y."/>
            <person name="Deshpande S."/>
            <person name="Douglass A.P."/>
            <person name="Hanson S.J."/>
            <person name="Klenk H.-P."/>
            <person name="Labutti K."/>
            <person name="Lapidus A."/>
            <person name="Lindquist E."/>
            <person name="Lipzen A."/>
            <person name="Meier-Kolthoff J.P."/>
            <person name="Ohm R.A."/>
            <person name="Otillar R.P."/>
            <person name="Pangilinan J."/>
            <person name="Peng Y."/>
            <person name="Rokas A."/>
            <person name="Rosa C.A."/>
            <person name="Scheuner C."/>
            <person name="Sibirny A.A."/>
            <person name="Slot J.C."/>
            <person name="Stielow J.B."/>
            <person name="Sun H."/>
            <person name="Kurtzman C.P."/>
            <person name="Blackwell M."/>
            <person name="Grigoriev I.V."/>
            <person name="Jeffries T.W."/>
        </authorList>
    </citation>
    <scope>NUCLEOTIDE SEQUENCE [LARGE SCALE GENOMIC DNA]</scope>
    <source>
        <strain evidence="9">DSM 1968</strain>
    </source>
</reference>
<name>A0A1D2VL46_9ASCO</name>
<dbReference type="PANTHER" id="PTHR28235:SF1">
    <property type="entry name" value="SMALL RIBOSOMAL SUBUNIT PROTEIN MS41"/>
    <property type="match status" value="1"/>
</dbReference>
<evidence type="ECO:0000256" key="1">
    <source>
        <dbReference type="ARBA" id="ARBA00004173"/>
    </source>
</evidence>
<evidence type="ECO:0000313" key="8">
    <source>
        <dbReference type="EMBL" id="ODV62328.1"/>
    </source>
</evidence>
<feature type="region of interest" description="Disordered" evidence="6">
    <location>
        <begin position="118"/>
        <end position="156"/>
    </location>
</feature>
<dbReference type="STRING" id="1344418.A0A1D2VL46"/>
<evidence type="ECO:0000256" key="4">
    <source>
        <dbReference type="ARBA" id="ARBA00035129"/>
    </source>
</evidence>
<dbReference type="AlphaFoldDB" id="A0A1D2VL46"/>
<evidence type="ECO:0000259" key="7">
    <source>
        <dbReference type="SMART" id="SM01238"/>
    </source>
</evidence>
<dbReference type="InterPro" id="IPR019083">
    <property type="entry name" value="SAM_Ribosomal_mS41"/>
</dbReference>